<evidence type="ECO:0000256" key="1">
    <source>
        <dbReference type="ARBA" id="ARBA00004613"/>
    </source>
</evidence>
<reference evidence="4 5" key="1">
    <citation type="submission" date="2019-07" db="EMBL/GenBank/DDBJ databases">
        <title>Draft genome assembly of a fouling barnacle, Amphibalanus amphitrite (Darwin, 1854): The first reference genome for Thecostraca.</title>
        <authorList>
            <person name="Kim W."/>
        </authorList>
    </citation>
    <scope>NUCLEOTIDE SEQUENCE [LARGE SCALE GENOMIC DNA]</scope>
    <source>
        <strain evidence="4">SNU_AA5</strain>
        <tissue evidence="4">Soma without cirri and trophi</tissue>
    </source>
</reference>
<evidence type="ECO:0000256" key="3">
    <source>
        <dbReference type="ARBA" id="ARBA00023157"/>
    </source>
</evidence>
<evidence type="ECO:0000256" key="2">
    <source>
        <dbReference type="ARBA" id="ARBA00022525"/>
    </source>
</evidence>
<evidence type="ECO:0000313" key="4">
    <source>
        <dbReference type="EMBL" id="KAF0297485.1"/>
    </source>
</evidence>
<evidence type="ECO:0000313" key="5">
    <source>
        <dbReference type="Proteomes" id="UP000440578"/>
    </source>
</evidence>
<dbReference type="OrthoDB" id="6100049at2759"/>
<sequence length="151" mass="17146">MFICTFHKRWDQTDNSRGRRGSVAARPEAARRRFKMRLVTLLLPLALLAIHSAGAAEPDASYIDDVGGSEQEMPLEMDEYSNLLANLLRKSAQKRSPFVYVYRRSCIRRGNSCDARPHDCCGNGTCRCNLWGSNCKCMRGGLFQAWGRKRK</sequence>
<proteinExistence type="predicted"/>
<organism evidence="4 5">
    <name type="scientific">Amphibalanus amphitrite</name>
    <name type="common">Striped barnacle</name>
    <name type="synonym">Balanus amphitrite</name>
    <dbReference type="NCBI Taxonomy" id="1232801"/>
    <lineage>
        <taxon>Eukaryota</taxon>
        <taxon>Metazoa</taxon>
        <taxon>Ecdysozoa</taxon>
        <taxon>Arthropoda</taxon>
        <taxon>Crustacea</taxon>
        <taxon>Multicrustacea</taxon>
        <taxon>Cirripedia</taxon>
        <taxon>Thoracica</taxon>
        <taxon>Thoracicalcarea</taxon>
        <taxon>Balanomorpha</taxon>
        <taxon>Balanoidea</taxon>
        <taxon>Balanidae</taxon>
        <taxon>Amphibalaninae</taxon>
        <taxon>Amphibalanus</taxon>
    </lineage>
</organism>
<keyword evidence="2" id="KW-0964">Secreted</keyword>
<dbReference type="CDD" id="cd12960">
    <property type="entry name" value="Spider_toxin"/>
    <property type="match status" value="1"/>
</dbReference>
<gene>
    <name evidence="4" type="primary">TX20A</name>
    <name evidence="4" type="ORF">FJT64_005047</name>
</gene>
<accession>A0A6A4VTM5</accession>
<keyword evidence="5" id="KW-1185">Reference proteome</keyword>
<dbReference type="InterPro" id="IPR004169">
    <property type="entry name" value="Spidertoxin"/>
</dbReference>
<comment type="subcellular location">
    <subcellularLocation>
        <location evidence="1">Secreted</location>
    </subcellularLocation>
</comment>
<name>A0A6A4VTM5_AMPAM</name>
<dbReference type="EMBL" id="VIIS01001485">
    <property type="protein sequence ID" value="KAF0297485.1"/>
    <property type="molecule type" value="Genomic_DNA"/>
</dbReference>
<keyword evidence="3" id="KW-1015">Disulfide bond</keyword>
<protein>
    <submittedName>
        <fullName evidence="4">U8-agatoxin-Ao1a</fullName>
    </submittedName>
</protein>
<dbReference type="GO" id="GO:0008200">
    <property type="term" value="F:ion channel inhibitor activity"/>
    <property type="evidence" value="ECO:0007669"/>
    <property type="project" value="InterPro"/>
</dbReference>
<dbReference type="GO" id="GO:0005576">
    <property type="term" value="C:extracellular region"/>
    <property type="evidence" value="ECO:0007669"/>
    <property type="project" value="UniProtKB-SubCell"/>
</dbReference>
<dbReference type="Proteomes" id="UP000440578">
    <property type="component" value="Unassembled WGS sequence"/>
</dbReference>
<dbReference type="AlphaFoldDB" id="A0A6A4VTM5"/>
<comment type="caution">
    <text evidence="4">The sequence shown here is derived from an EMBL/GenBank/DDBJ whole genome shotgun (WGS) entry which is preliminary data.</text>
</comment>
<dbReference type="Gene3D" id="4.10.40.10">
    <property type="match status" value="1"/>
</dbReference>